<evidence type="ECO:0000259" key="2">
    <source>
        <dbReference type="PROSITE" id="PS51742"/>
    </source>
</evidence>
<dbReference type="AlphaFoldDB" id="L0HBV0"/>
<evidence type="ECO:0000313" key="4">
    <source>
        <dbReference type="Proteomes" id="UP000010824"/>
    </source>
</evidence>
<dbReference type="InterPro" id="IPR005175">
    <property type="entry name" value="PPC_dom"/>
</dbReference>
<dbReference type="PROSITE" id="PS51742">
    <property type="entry name" value="PPC"/>
    <property type="match status" value="1"/>
</dbReference>
<dbReference type="PANTHER" id="PTHR34988">
    <property type="entry name" value="PROTEIN, PUTATIVE-RELATED"/>
    <property type="match status" value="1"/>
</dbReference>
<dbReference type="GeneID" id="14308872"/>
<feature type="domain" description="PPC" evidence="2">
    <location>
        <begin position="6"/>
        <end position="145"/>
    </location>
</feature>
<sequence>MQYTEGQIGRIFVVRIDDGEDLLAYLRQFIADKGIQAGSIVFLGALMDGKMVTGPEKPVIPPDPHYVFFEGGWEVFGVGTIYPGEIGPYIHCHASVGRAGHALTGCLRERAVTYLIVEAVIYEITGLSARREFDQKMQLHLPVLKDPAAKDNGQATLPGEEGEPATPSGKNNGESELPGGLAEIIRDLTKKPPV</sequence>
<dbReference type="KEGG" id="mfo:Metfor_0199"/>
<dbReference type="CDD" id="cd11378">
    <property type="entry name" value="DUF296"/>
    <property type="match status" value="1"/>
</dbReference>
<keyword evidence="4" id="KW-1185">Reference proteome</keyword>
<dbReference type="InParanoid" id="L0HBV0"/>
<dbReference type="HOGENOM" id="CLU_114051_1_0_2"/>
<feature type="compositionally biased region" description="Basic and acidic residues" evidence="1">
    <location>
        <begin position="184"/>
        <end position="194"/>
    </location>
</feature>
<gene>
    <name evidence="3" type="ordered locus">Metfor_0199</name>
</gene>
<reference evidence="4" key="1">
    <citation type="submission" date="2011-12" db="EMBL/GenBank/DDBJ databases">
        <title>Complete sequence of Methanoregula formicicum SMSP.</title>
        <authorList>
            <person name="Lucas S."/>
            <person name="Han J."/>
            <person name="Lapidus A."/>
            <person name="Cheng J.-F."/>
            <person name="Goodwin L."/>
            <person name="Pitluck S."/>
            <person name="Peters L."/>
            <person name="Ovchinnikova G."/>
            <person name="Teshima H."/>
            <person name="Detter J.C."/>
            <person name="Han C."/>
            <person name="Tapia R."/>
            <person name="Land M."/>
            <person name="Hauser L."/>
            <person name="Kyrpides N."/>
            <person name="Ivanova N."/>
            <person name="Pagani I."/>
            <person name="Imachi H."/>
            <person name="Tamaki H."/>
            <person name="Sekiguchi Y."/>
            <person name="Kamagata Y."/>
            <person name="Cadillo-Quiroz H."/>
            <person name="Zinder S."/>
            <person name="Liu W.-T."/>
            <person name="Woyke T."/>
        </authorList>
    </citation>
    <scope>NUCLEOTIDE SEQUENCE [LARGE SCALE GENOMIC DNA]</scope>
    <source>
        <strain evidence="4">DSM 22288 / NBRC 105244 / SMSP</strain>
    </source>
</reference>
<dbReference type="eggNOG" id="arCOG04212">
    <property type="taxonomic scope" value="Archaea"/>
</dbReference>
<reference evidence="3 4" key="2">
    <citation type="journal article" date="2014" name="Genome Announc.">
        <title>Complete Genome Sequence of Methanoregula formicica SMSPT, a Mesophilic Hydrogenotrophic Methanogen Isolated from a Methanogenic Upflow Anaerobic Sludge Blanket Reactor.</title>
        <authorList>
            <person name="Yamamoto K."/>
            <person name="Tamaki H."/>
            <person name="Cadillo-Quiroz H."/>
            <person name="Imachi H."/>
            <person name="Kyrpides N."/>
            <person name="Woyke T."/>
            <person name="Goodwin L."/>
            <person name="Zinder S.H."/>
            <person name="Kamagata Y."/>
            <person name="Liu W.T."/>
        </authorList>
    </citation>
    <scope>NUCLEOTIDE SEQUENCE [LARGE SCALE GENOMIC DNA]</scope>
    <source>
        <strain evidence="4">DSM 22288 / NBRC 105244 / SMSP</strain>
    </source>
</reference>
<dbReference type="OrthoDB" id="371648at2157"/>
<dbReference type="PANTHER" id="PTHR34988:SF1">
    <property type="entry name" value="DNA-BINDING PROTEIN"/>
    <property type="match status" value="1"/>
</dbReference>
<evidence type="ECO:0000256" key="1">
    <source>
        <dbReference type="SAM" id="MobiDB-lite"/>
    </source>
</evidence>
<protein>
    <submittedName>
        <fullName evidence="3">Putative DNA-binding protein with PD1-like DNA-binding motif</fullName>
    </submittedName>
</protein>
<dbReference type="SUPFAM" id="SSF117856">
    <property type="entry name" value="AF0104/ALDC/Ptd012-like"/>
    <property type="match status" value="1"/>
</dbReference>
<feature type="region of interest" description="Disordered" evidence="1">
    <location>
        <begin position="144"/>
        <end position="194"/>
    </location>
</feature>
<dbReference type="STRING" id="593750.Metfor_0199"/>
<dbReference type="RefSeq" id="WP_015284245.1">
    <property type="nucleotide sequence ID" value="NC_019943.1"/>
</dbReference>
<name>L0HBV0_METFS</name>
<dbReference type="Gene3D" id="3.30.1330.80">
    <property type="entry name" value="Hypothetical protein, similar to alpha- acetolactate decarboxylase, domain 2"/>
    <property type="match status" value="1"/>
</dbReference>
<organism evidence="3 4">
    <name type="scientific">Methanoregula formicica (strain DSM 22288 / NBRC 105244 / SMSP)</name>
    <dbReference type="NCBI Taxonomy" id="593750"/>
    <lineage>
        <taxon>Archaea</taxon>
        <taxon>Methanobacteriati</taxon>
        <taxon>Methanobacteriota</taxon>
        <taxon>Stenosarchaea group</taxon>
        <taxon>Methanomicrobia</taxon>
        <taxon>Methanomicrobiales</taxon>
        <taxon>Methanoregulaceae</taxon>
        <taxon>Methanoregula</taxon>
    </lineage>
</organism>
<dbReference type="Pfam" id="PF03479">
    <property type="entry name" value="PCC"/>
    <property type="match status" value="1"/>
</dbReference>
<evidence type="ECO:0000313" key="3">
    <source>
        <dbReference type="EMBL" id="AGB01281.1"/>
    </source>
</evidence>
<accession>L0HBV0</accession>
<dbReference type="EMBL" id="CP003167">
    <property type="protein sequence ID" value="AGB01281.1"/>
    <property type="molecule type" value="Genomic_DNA"/>
</dbReference>
<keyword evidence="3" id="KW-0238">DNA-binding</keyword>
<proteinExistence type="predicted"/>
<dbReference type="Proteomes" id="UP000010824">
    <property type="component" value="Chromosome"/>
</dbReference>
<dbReference type="GO" id="GO:0003677">
    <property type="term" value="F:DNA binding"/>
    <property type="evidence" value="ECO:0007669"/>
    <property type="project" value="UniProtKB-KW"/>
</dbReference>